<dbReference type="Pfam" id="PF12802">
    <property type="entry name" value="MarR_2"/>
    <property type="match status" value="1"/>
</dbReference>
<protein>
    <submittedName>
        <fullName evidence="2">MarR family transcriptional regulator</fullName>
    </submittedName>
</protein>
<dbReference type="OrthoDB" id="9804055at2"/>
<dbReference type="SUPFAM" id="SSF46785">
    <property type="entry name" value="Winged helix' DNA-binding domain"/>
    <property type="match status" value="1"/>
</dbReference>
<feature type="domain" description="HTH marR-type" evidence="1">
    <location>
        <begin position="6"/>
        <end position="139"/>
    </location>
</feature>
<dbReference type="AlphaFoldDB" id="A0A3E2NKM1"/>
<dbReference type="InterPro" id="IPR036390">
    <property type="entry name" value="WH_DNA-bd_sf"/>
</dbReference>
<dbReference type="PANTHER" id="PTHR39515">
    <property type="entry name" value="CONSERVED PROTEIN"/>
    <property type="match status" value="1"/>
</dbReference>
<gene>
    <name evidence="2" type="ORF">DYU05_19415</name>
</gene>
<organism evidence="2 3">
    <name type="scientific">Mucilaginibacter terrenus</name>
    <dbReference type="NCBI Taxonomy" id="2482727"/>
    <lineage>
        <taxon>Bacteria</taxon>
        <taxon>Pseudomonadati</taxon>
        <taxon>Bacteroidota</taxon>
        <taxon>Sphingobacteriia</taxon>
        <taxon>Sphingobacteriales</taxon>
        <taxon>Sphingobacteriaceae</taxon>
        <taxon>Mucilaginibacter</taxon>
    </lineage>
</organism>
<dbReference type="InterPro" id="IPR000835">
    <property type="entry name" value="HTH_MarR-typ"/>
</dbReference>
<dbReference type="InterPro" id="IPR052526">
    <property type="entry name" value="HTH-type_Bedaq_tolerance"/>
</dbReference>
<dbReference type="EMBL" id="QWDE01000005">
    <property type="protein sequence ID" value="RFZ81450.1"/>
    <property type="molecule type" value="Genomic_DNA"/>
</dbReference>
<dbReference type="PANTHER" id="PTHR39515:SF2">
    <property type="entry name" value="HTH-TYPE TRANSCRIPTIONAL REGULATOR RV0880"/>
    <property type="match status" value="1"/>
</dbReference>
<dbReference type="SMART" id="SM00347">
    <property type="entry name" value="HTH_MARR"/>
    <property type="match status" value="1"/>
</dbReference>
<evidence type="ECO:0000313" key="2">
    <source>
        <dbReference type="EMBL" id="RFZ81450.1"/>
    </source>
</evidence>
<dbReference type="InterPro" id="IPR036388">
    <property type="entry name" value="WH-like_DNA-bd_sf"/>
</dbReference>
<evidence type="ECO:0000259" key="1">
    <source>
        <dbReference type="PROSITE" id="PS50995"/>
    </source>
</evidence>
<dbReference type="GO" id="GO:0003700">
    <property type="term" value="F:DNA-binding transcription factor activity"/>
    <property type="evidence" value="ECO:0007669"/>
    <property type="project" value="InterPro"/>
</dbReference>
<reference evidence="2 3" key="1">
    <citation type="submission" date="2018-08" db="EMBL/GenBank/DDBJ databases">
        <title>Mucilaginibacter terrae sp. nov., isolated from manganese diggings.</title>
        <authorList>
            <person name="Huang Y."/>
            <person name="Zhou Z."/>
        </authorList>
    </citation>
    <scope>NUCLEOTIDE SEQUENCE [LARGE SCALE GENOMIC DNA]</scope>
    <source>
        <strain evidence="2 3">ZH6</strain>
    </source>
</reference>
<evidence type="ECO:0000313" key="3">
    <source>
        <dbReference type="Proteomes" id="UP000260823"/>
    </source>
</evidence>
<comment type="caution">
    <text evidence="2">The sequence shown here is derived from an EMBL/GenBank/DDBJ whole genome shotgun (WGS) entry which is preliminary data.</text>
</comment>
<dbReference type="RefSeq" id="WP_117384817.1">
    <property type="nucleotide sequence ID" value="NZ_QWDE01000005.1"/>
</dbReference>
<dbReference type="Gene3D" id="1.10.287.100">
    <property type="match status" value="1"/>
</dbReference>
<sequence length="144" mass="15971">MSKVDIDDLASQLRVTVTRLIKKLRKESATGSRLSLTERSTLALLDKAQLLPSELAAMEKITNQSMSQILSHLDELGYISRAVSETDKRKVLISLSAEGEKVLSQIRNERVEWLSHAIAATCTAEEQEILLKAIAPLTKLVETE</sequence>
<dbReference type="Proteomes" id="UP000260823">
    <property type="component" value="Unassembled WGS sequence"/>
</dbReference>
<name>A0A3E2NKM1_9SPHI</name>
<dbReference type="PROSITE" id="PS50995">
    <property type="entry name" value="HTH_MARR_2"/>
    <property type="match status" value="1"/>
</dbReference>
<dbReference type="PRINTS" id="PR00598">
    <property type="entry name" value="HTHMARR"/>
</dbReference>
<dbReference type="Gene3D" id="1.10.10.10">
    <property type="entry name" value="Winged helix-like DNA-binding domain superfamily/Winged helix DNA-binding domain"/>
    <property type="match status" value="1"/>
</dbReference>
<keyword evidence="3" id="KW-1185">Reference proteome</keyword>
<proteinExistence type="predicted"/>
<accession>A0A3E2NKM1</accession>